<name>X1FD68_9ZZZZ</name>
<evidence type="ECO:0000313" key="1">
    <source>
        <dbReference type="EMBL" id="GAH42927.1"/>
    </source>
</evidence>
<comment type="caution">
    <text evidence="1">The sequence shown here is derived from an EMBL/GenBank/DDBJ whole genome shotgun (WGS) entry which is preliminary data.</text>
</comment>
<proteinExistence type="predicted"/>
<protein>
    <submittedName>
        <fullName evidence="1">Uncharacterized protein</fullName>
    </submittedName>
</protein>
<dbReference type="AlphaFoldDB" id="X1FD68"/>
<dbReference type="EMBL" id="BARU01012593">
    <property type="protein sequence ID" value="GAH42927.1"/>
    <property type="molecule type" value="Genomic_DNA"/>
</dbReference>
<organism evidence="1">
    <name type="scientific">marine sediment metagenome</name>
    <dbReference type="NCBI Taxonomy" id="412755"/>
    <lineage>
        <taxon>unclassified sequences</taxon>
        <taxon>metagenomes</taxon>
        <taxon>ecological metagenomes</taxon>
    </lineage>
</organism>
<accession>X1FD68</accession>
<reference evidence="1" key="1">
    <citation type="journal article" date="2014" name="Front. Microbiol.">
        <title>High frequency of phylogenetically diverse reductive dehalogenase-homologous genes in deep subseafloor sedimentary metagenomes.</title>
        <authorList>
            <person name="Kawai M."/>
            <person name="Futagami T."/>
            <person name="Toyoda A."/>
            <person name="Takaki Y."/>
            <person name="Nishi S."/>
            <person name="Hori S."/>
            <person name="Arai W."/>
            <person name="Tsubouchi T."/>
            <person name="Morono Y."/>
            <person name="Uchiyama I."/>
            <person name="Ito T."/>
            <person name="Fujiyama A."/>
            <person name="Inagaki F."/>
            <person name="Takami H."/>
        </authorList>
    </citation>
    <scope>NUCLEOTIDE SEQUENCE</scope>
    <source>
        <strain evidence="1">Expedition CK06-06</strain>
    </source>
</reference>
<sequence length="43" mass="4849">MLNNSVTFSGKPIGSEEFLNQMVDVLGIIKDKRPKGRPRKMES</sequence>
<gene>
    <name evidence="1" type="ORF">S03H2_23142</name>
</gene>